<keyword evidence="1" id="KW-1133">Transmembrane helix</keyword>
<keyword evidence="1" id="KW-0812">Transmembrane</keyword>
<dbReference type="PANTHER" id="PTHR43646">
    <property type="entry name" value="GLYCOSYLTRANSFERASE"/>
    <property type="match status" value="1"/>
</dbReference>
<dbReference type="Proteomes" id="UP000467193">
    <property type="component" value="Chromosome"/>
</dbReference>
<evidence type="ECO:0000313" key="3">
    <source>
        <dbReference type="EMBL" id="BBY28900.1"/>
    </source>
</evidence>
<feature type="transmembrane region" description="Helical" evidence="1">
    <location>
        <begin position="347"/>
        <end position="366"/>
    </location>
</feature>
<feature type="domain" description="Glycosyltransferase 2-like" evidence="2">
    <location>
        <begin position="52"/>
        <end position="209"/>
    </location>
</feature>
<dbReference type="Gene3D" id="3.90.550.10">
    <property type="entry name" value="Spore Coat Polysaccharide Biosynthesis Protein SpsA, Chain A"/>
    <property type="match status" value="1"/>
</dbReference>
<feature type="transmembrane region" description="Helical" evidence="1">
    <location>
        <begin position="282"/>
        <end position="304"/>
    </location>
</feature>
<protein>
    <submittedName>
        <fullName evidence="3">Glycosyl transferase</fullName>
    </submittedName>
</protein>
<keyword evidence="3" id="KW-0808">Transferase</keyword>
<gene>
    <name evidence="3" type="ORF">MSEDJ_29960</name>
</gene>
<evidence type="ECO:0000256" key="1">
    <source>
        <dbReference type="SAM" id="Phobius"/>
    </source>
</evidence>
<dbReference type="KEGG" id="msei:MSEDJ_29960"/>
<dbReference type="EMBL" id="AP022588">
    <property type="protein sequence ID" value="BBY28900.1"/>
    <property type="molecule type" value="Genomic_DNA"/>
</dbReference>
<evidence type="ECO:0000313" key="4">
    <source>
        <dbReference type="Proteomes" id="UP000467193"/>
    </source>
</evidence>
<name>A0A7I7QS62_9MYCO</name>
<organism evidence="3 4">
    <name type="scientific">Mycolicibacterium sediminis</name>
    <dbReference type="NCBI Taxonomy" id="1286180"/>
    <lineage>
        <taxon>Bacteria</taxon>
        <taxon>Bacillati</taxon>
        <taxon>Actinomycetota</taxon>
        <taxon>Actinomycetes</taxon>
        <taxon>Mycobacteriales</taxon>
        <taxon>Mycobacteriaceae</taxon>
        <taxon>Mycolicibacterium</taxon>
    </lineage>
</organism>
<dbReference type="PANTHER" id="PTHR43646:SF3">
    <property type="entry name" value="SLR1566 PROTEIN"/>
    <property type="match status" value="1"/>
</dbReference>
<dbReference type="Pfam" id="PF00535">
    <property type="entry name" value="Glycos_transf_2"/>
    <property type="match status" value="1"/>
</dbReference>
<feature type="transmembrane region" description="Helical" evidence="1">
    <location>
        <begin position="316"/>
        <end position="335"/>
    </location>
</feature>
<dbReference type="SUPFAM" id="SSF53448">
    <property type="entry name" value="Nucleotide-diphospho-sugar transferases"/>
    <property type="match status" value="1"/>
</dbReference>
<reference evidence="3 4" key="1">
    <citation type="journal article" date="2019" name="Emerg. Microbes Infect.">
        <title>Comprehensive subspecies identification of 175 nontuberculous mycobacteria species based on 7547 genomic profiles.</title>
        <authorList>
            <person name="Matsumoto Y."/>
            <person name="Kinjo T."/>
            <person name="Motooka D."/>
            <person name="Nabeya D."/>
            <person name="Jung N."/>
            <person name="Uechi K."/>
            <person name="Horii T."/>
            <person name="Iida T."/>
            <person name="Fujita J."/>
            <person name="Nakamura S."/>
        </authorList>
    </citation>
    <scope>NUCLEOTIDE SEQUENCE [LARGE SCALE GENOMIC DNA]</scope>
    <source>
        <strain evidence="3 4">JCM 17899</strain>
    </source>
</reference>
<sequence>MQVPAPRLAETWRAFVVTGSALACLGTAHQLVNSRLLRRPPSDPPGVAGPVSLLVPARDEAHRIEPTVRSLLAQRGLVDAEILVLDDGSTDGTADVVRAVAGPDPRLRVLTGSEPPRGSLGKPHACAQLAAAARGEVLVFVDADVVLAPDAVAAAVAVLRGPRPLDLLSPWPRQVASGAWGRLIQPLLAWSWLTTLPVRLAERSSRPSMAIANGQFLVMDADALTRAGGWGSVSGAVLDDISLARAVRASGGRTGVADGSAIATCRMYSTGAELRDGYRKSLWAAFGSPVGAVAVGSALAVVYVVPAVAAVTGSRIGVLGYAAAVLGRMSVAQWSGTPDGRDAVGDAVAHPLSVLVLLGLLTSSWLGRVRGSLQWKGRAV</sequence>
<dbReference type="PROSITE" id="PS51257">
    <property type="entry name" value="PROKAR_LIPOPROTEIN"/>
    <property type="match status" value="1"/>
</dbReference>
<dbReference type="InterPro" id="IPR001173">
    <property type="entry name" value="Glyco_trans_2-like"/>
</dbReference>
<accession>A0A7I7QS62</accession>
<evidence type="ECO:0000259" key="2">
    <source>
        <dbReference type="Pfam" id="PF00535"/>
    </source>
</evidence>
<dbReference type="GO" id="GO:0016740">
    <property type="term" value="F:transferase activity"/>
    <property type="evidence" value="ECO:0007669"/>
    <property type="project" value="UniProtKB-KW"/>
</dbReference>
<keyword evidence="1" id="KW-0472">Membrane</keyword>
<proteinExistence type="predicted"/>
<dbReference type="InterPro" id="IPR029044">
    <property type="entry name" value="Nucleotide-diphossugar_trans"/>
</dbReference>
<dbReference type="AlphaFoldDB" id="A0A7I7QS62"/>
<keyword evidence="4" id="KW-1185">Reference proteome</keyword>